<evidence type="ECO:0000313" key="3">
    <source>
        <dbReference type="Proteomes" id="UP001154078"/>
    </source>
</evidence>
<accession>A0A9P0AXL8</accession>
<proteinExistence type="predicted"/>
<evidence type="ECO:0000313" key="2">
    <source>
        <dbReference type="EMBL" id="CAH0549728.1"/>
    </source>
</evidence>
<dbReference type="AlphaFoldDB" id="A0A9P0AXL8"/>
<dbReference type="Proteomes" id="UP001154078">
    <property type="component" value="Chromosome 11"/>
</dbReference>
<reference evidence="2" key="1">
    <citation type="submission" date="2021-12" db="EMBL/GenBank/DDBJ databases">
        <authorList>
            <person name="King R."/>
        </authorList>
    </citation>
    <scope>NUCLEOTIDE SEQUENCE</scope>
</reference>
<evidence type="ECO:0000256" key="1">
    <source>
        <dbReference type="SAM" id="MobiDB-lite"/>
    </source>
</evidence>
<dbReference type="EMBL" id="OV121142">
    <property type="protein sequence ID" value="CAH0549728.1"/>
    <property type="molecule type" value="Genomic_DNA"/>
</dbReference>
<sequence length="283" mass="32593">MDNVENQPSVTKNKSGQYIGQGQRKILFDVVKKHITTGKSKSSSVKLTSEETGISKGTIWATIKQIEQEGKATSPSKKRKRSSQYEKLNEEQKMHLGKIVHNFFMKNETPNLSKIHQVVKDDDNLPPISRTNLWRILKKLEIECEKKELLCTMEQIIVKKEPKEPKGYTSTNYDKPRRTSFDQEMPSTSGIAIKQESNKESYTSMNYDKPRPTSFEQEMPLSSRIAIKQEIKEALENNDFIDYNESRVKQESETSKDKKGNFDGAQQVKLKFTAKEEMFLEKG</sequence>
<protein>
    <submittedName>
        <fullName evidence="2">Uncharacterized protein</fullName>
    </submittedName>
</protein>
<dbReference type="OrthoDB" id="6782371at2759"/>
<gene>
    <name evidence="2" type="ORF">MELIAE_LOCUS2779</name>
</gene>
<keyword evidence="3" id="KW-1185">Reference proteome</keyword>
<organism evidence="2 3">
    <name type="scientific">Brassicogethes aeneus</name>
    <name type="common">Rape pollen beetle</name>
    <name type="synonym">Meligethes aeneus</name>
    <dbReference type="NCBI Taxonomy" id="1431903"/>
    <lineage>
        <taxon>Eukaryota</taxon>
        <taxon>Metazoa</taxon>
        <taxon>Ecdysozoa</taxon>
        <taxon>Arthropoda</taxon>
        <taxon>Hexapoda</taxon>
        <taxon>Insecta</taxon>
        <taxon>Pterygota</taxon>
        <taxon>Neoptera</taxon>
        <taxon>Endopterygota</taxon>
        <taxon>Coleoptera</taxon>
        <taxon>Polyphaga</taxon>
        <taxon>Cucujiformia</taxon>
        <taxon>Nitidulidae</taxon>
        <taxon>Meligethinae</taxon>
        <taxon>Brassicogethes</taxon>
    </lineage>
</organism>
<feature type="region of interest" description="Disordered" evidence="1">
    <location>
        <begin position="67"/>
        <end position="91"/>
    </location>
</feature>
<feature type="region of interest" description="Disordered" evidence="1">
    <location>
        <begin position="239"/>
        <end position="265"/>
    </location>
</feature>
<feature type="compositionally biased region" description="Basic and acidic residues" evidence="1">
    <location>
        <begin position="244"/>
        <end position="261"/>
    </location>
</feature>
<feature type="region of interest" description="Disordered" evidence="1">
    <location>
        <begin position="166"/>
        <end position="186"/>
    </location>
</feature>
<name>A0A9P0AXL8_BRAAE</name>